<sequence>MDYLEPDGAALRNAREAAGVSLREMARRTHFSKSMLGYIEHGERVLTPEVVLAYERELGEVINRRGVLSGLAATVLAPMATSELIYKGFSDAAYRRPDLDTWLEGVEGLGHDYMTEGAASLQPRIAADLVTLQGQLGSPQLWGVASRYLTTYGKTTPGAKQAAKWYGLAATAADRSNDQDTRVWVRGRSALALAYEGAGLTTARRLADQALEISDKPTLGRLNALVARAHVAGFKGDAATVRTMVNEARHVFDVAGSEEQISDFAVPEWRFHVFLSMLYSRLGDERRAIEEQDAAARVIPENLPRFRTHIEMHRGLALVRSGDAAGGTDYARRALDLLPPEKHSLTLKLLMAEIDGVGAAGRD</sequence>
<name>A0ABP5F684_9ACTN</name>
<dbReference type="Gene3D" id="1.10.260.40">
    <property type="entry name" value="lambda repressor-like DNA-binding domains"/>
    <property type="match status" value="1"/>
</dbReference>
<dbReference type="CDD" id="cd00093">
    <property type="entry name" value="HTH_XRE"/>
    <property type="match status" value="1"/>
</dbReference>
<dbReference type="EMBL" id="BAAAQN010000003">
    <property type="protein sequence ID" value="GAA2015296.1"/>
    <property type="molecule type" value="Genomic_DNA"/>
</dbReference>
<evidence type="ECO:0000313" key="3">
    <source>
        <dbReference type="Proteomes" id="UP001500751"/>
    </source>
</evidence>
<protein>
    <recommendedName>
        <fullName evidence="1">HTH cro/C1-type domain-containing protein</fullName>
    </recommendedName>
</protein>
<keyword evidence="3" id="KW-1185">Reference proteome</keyword>
<comment type="caution">
    <text evidence="2">The sequence shown here is derived from an EMBL/GenBank/DDBJ whole genome shotgun (WGS) entry which is preliminary data.</text>
</comment>
<organism evidence="2 3">
    <name type="scientific">Catenulispora yoronensis</name>
    <dbReference type="NCBI Taxonomy" id="450799"/>
    <lineage>
        <taxon>Bacteria</taxon>
        <taxon>Bacillati</taxon>
        <taxon>Actinomycetota</taxon>
        <taxon>Actinomycetes</taxon>
        <taxon>Catenulisporales</taxon>
        <taxon>Catenulisporaceae</taxon>
        <taxon>Catenulispora</taxon>
    </lineage>
</organism>
<dbReference type="InterPro" id="IPR010982">
    <property type="entry name" value="Lambda_DNA-bd_dom_sf"/>
</dbReference>
<evidence type="ECO:0000313" key="2">
    <source>
        <dbReference type="EMBL" id="GAA2015296.1"/>
    </source>
</evidence>
<dbReference type="PROSITE" id="PS50943">
    <property type="entry name" value="HTH_CROC1"/>
    <property type="match status" value="1"/>
</dbReference>
<evidence type="ECO:0000259" key="1">
    <source>
        <dbReference type="PROSITE" id="PS50943"/>
    </source>
</evidence>
<reference evidence="3" key="1">
    <citation type="journal article" date="2019" name="Int. J. Syst. Evol. Microbiol.">
        <title>The Global Catalogue of Microorganisms (GCM) 10K type strain sequencing project: providing services to taxonomists for standard genome sequencing and annotation.</title>
        <authorList>
            <consortium name="The Broad Institute Genomics Platform"/>
            <consortium name="The Broad Institute Genome Sequencing Center for Infectious Disease"/>
            <person name="Wu L."/>
            <person name="Ma J."/>
        </authorList>
    </citation>
    <scope>NUCLEOTIDE SEQUENCE [LARGE SCALE GENOMIC DNA]</scope>
    <source>
        <strain evidence="3">JCM 16014</strain>
    </source>
</reference>
<feature type="domain" description="HTH cro/C1-type" evidence="1">
    <location>
        <begin position="11"/>
        <end position="65"/>
    </location>
</feature>
<dbReference type="SMART" id="SM00530">
    <property type="entry name" value="HTH_XRE"/>
    <property type="match status" value="1"/>
</dbReference>
<proteinExistence type="predicted"/>
<dbReference type="InterPro" id="IPR011990">
    <property type="entry name" value="TPR-like_helical_dom_sf"/>
</dbReference>
<dbReference type="Pfam" id="PF13560">
    <property type="entry name" value="HTH_31"/>
    <property type="match status" value="1"/>
</dbReference>
<dbReference type="SUPFAM" id="SSF47413">
    <property type="entry name" value="lambda repressor-like DNA-binding domains"/>
    <property type="match status" value="1"/>
</dbReference>
<dbReference type="Gene3D" id="1.25.40.10">
    <property type="entry name" value="Tetratricopeptide repeat domain"/>
    <property type="match status" value="1"/>
</dbReference>
<dbReference type="InterPro" id="IPR001387">
    <property type="entry name" value="Cro/C1-type_HTH"/>
</dbReference>
<dbReference type="SUPFAM" id="SSF48452">
    <property type="entry name" value="TPR-like"/>
    <property type="match status" value="1"/>
</dbReference>
<dbReference type="Proteomes" id="UP001500751">
    <property type="component" value="Unassembled WGS sequence"/>
</dbReference>
<accession>A0ABP5F684</accession>
<gene>
    <name evidence="2" type="ORF">GCM10009839_08140</name>
</gene>